<proteinExistence type="predicted"/>
<dbReference type="AlphaFoldDB" id="A0AA39ZMV2"/>
<comment type="caution">
    <text evidence="2">The sequence shown here is derived from an EMBL/GenBank/DDBJ whole genome shotgun (WGS) entry which is preliminary data.</text>
</comment>
<gene>
    <name evidence="2" type="ORF">QBC41DRAFT_71329</name>
</gene>
<dbReference type="PROSITE" id="PS50177">
    <property type="entry name" value="NTF2_DOMAIN"/>
    <property type="match status" value="1"/>
</dbReference>
<sequence>MTYVDDTNTRQAADAASKFVSWYYGQINEGKGVSHSYVTNNDTYKNAGHPPADICANGLVCPTPEDWEKLLAQQREAPKAVNDRKHVNYVVDTFDAHVINADYRFGATQNLIDMHGVTDGVRMMIMVNVSGTVYFGVSKRSNEEYSVKQHFNDVFILVPNWDSLGKQSKYGKRFLIASQTYRAY</sequence>
<dbReference type="Proteomes" id="UP001174997">
    <property type="component" value="Unassembled WGS sequence"/>
</dbReference>
<dbReference type="EMBL" id="JAULSY010000003">
    <property type="protein sequence ID" value="KAK0674099.1"/>
    <property type="molecule type" value="Genomic_DNA"/>
</dbReference>
<organism evidence="2 3">
    <name type="scientific">Cercophora samala</name>
    <dbReference type="NCBI Taxonomy" id="330535"/>
    <lineage>
        <taxon>Eukaryota</taxon>
        <taxon>Fungi</taxon>
        <taxon>Dikarya</taxon>
        <taxon>Ascomycota</taxon>
        <taxon>Pezizomycotina</taxon>
        <taxon>Sordariomycetes</taxon>
        <taxon>Sordariomycetidae</taxon>
        <taxon>Sordariales</taxon>
        <taxon>Lasiosphaeriaceae</taxon>
        <taxon>Cercophora</taxon>
    </lineage>
</organism>
<evidence type="ECO:0000313" key="3">
    <source>
        <dbReference type="Proteomes" id="UP001174997"/>
    </source>
</evidence>
<reference evidence="2" key="1">
    <citation type="submission" date="2023-06" db="EMBL/GenBank/DDBJ databases">
        <title>Genome-scale phylogeny and comparative genomics of the fungal order Sordariales.</title>
        <authorList>
            <consortium name="Lawrence Berkeley National Laboratory"/>
            <person name="Hensen N."/>
            <person name="Bonometti L."/>
            <person name="Westerberg I."/>
            <person name="Brannstrom I.O."/>
            <person name="Guillou S."/>
            <person name="Cros-Aarteil S."/>
            <person name="Calhoun S."/>
            <person name="Haridas S."/>
            <person name="Kuo A."/>
            <person name="Mondo S."/>
            <person name="Pangilinan J."/>
            <person name="Riley R."/>
            <person name="Labutti K."/>
            <person name="Andreopoulos B."/>
            <person name="Lipzen A."/>
            <person name="Chen C."/>
            <person name="Yanf M."/>
            <person name="Daum C."/>
            <person name="Ng V."/>
            <person name="Clum A."/>
            <person name="Steindorff A."/>
            <person name="Ohm R."/>
            <person name="Martin F."/>
            <person name="Silar P."/>
            <person name="Natvig D."/>
            <person name="Lalanne C."/>
            <person name="Gautier V."/>
            <person name="Ament-Velasquez S.L."/>
            <person name="Kruys A."/>
            <person name="Hutchinson M.I."/>
            <person name="Powell A.J."/>
            <person name="Barry K."/>
            <person name="Miller A.N."/>
            <person name="Grigoriev I.V."/>
            <person name="Debuchy R."/>
            <person name="Gladieux P."/>
            <person name="Thoren M.H."/>
            <person name="Johannesson H."/>
        </authorList>
    </citation>
    <scope>NUCLEOTIDE SEQUENCE</scope>
    <source>
        <strain evidence="2">CBS 307.81</strain>
    </source>
</reference>
<dbReference type="InterPro" id="IPR032710">
    <property type="entry name" value="NTF2-like_dom_sf"/>
</dbReference>
<dbReference type="Gene3D" id="3.10.450.50">
    <property type="match status" value="1"/>
</dbReference>
<protein>
    <recommendedName>
        <fullName evidence="1">NTF2 domain-containing protein</fullName>
    </recommendedName>
</protein>
<evidence type="ECO:0000259" key="1">
    <source>
        <dbReference type="PROSITE" id="PS50177"/>
    </source>
</evidence>
<dbReference type="InterPro" id="IPR018222">
    <property type="entry name" value="Nuclear_transport_factor_2_euk"/>
</dbReference>
<keyword evidence="3" id="KW-1185">Reference proteome</keyword>
<name>A0AA39ZMV2_9PEZI</name>
<evidence type="ECO:0000313" key="2">
    <source>
        <dbReference type="EMBL" id="KAK0674099.1"/>
    </source>
</evidence>
<accession>A0AA39ZMV2</accession>
<dbReference type="SUPFAM" id="SSF54427">
    <property type="entry name" value="NTF2-like"/>
    <property type="match status" value="1"/>
</dbReference>
<feature type="domain" description="NTF2" evidence="1">
    <location>
        <begin position="15"/>
        <end position="183"/>
    </location>
</feature>